<reference evidence="1" key="1">
    <citation type="submission" date="2021-06" db="EMBL/GenBank/DDBJ databases">
        <authorList>
            <person name="Kallberg Y."/>
            <person name="Tangrot J."/>
            <person name="Rosling A."/>
        </authorList>
    </citation>
    <scope>NUCLEOTIDE SEQUENCE</scope>
    <source>
        <strain evidence="1">AU212A</strain>
    </source>
</reference>
<sequence>MAYLKSSVHRSVAPPTLKVAPHVKVRQIMAITSTTLELAAFALPHFTRSQHQNPIYPINLFSHITPHQRDVLSV</sequence>
<gene>
    <name evidence="1" type="ORF">SCALOS_LOCUS28</name>
</gene>
<evidence type="ECO:0000313" key="1">
    <source>
        <dbReference type="EMBL" id="CAG8434156.1"/>
    </source>
</evidence>
<dbReference type="Proteomes" id="UP000789860">
    <property type="component" value="Unassembled WGS sequence"/>
</dbReference>
<protein>
    <submittedName>
        <fullName evidence="1">10535_t:CDS:1</fullName>
    </submittedName>
</protein>
<accession>A0ACA9JV17</accession>
<organism evidence="1 2">
    <name type="scientific">Scutellospora calospora</name>
    <dbReference type="NCBI Taxonomy" id="85575"/>
    <lineage>
        <taxon>Eukaryota</taxon>
        <taxon>Fungi</taxon>
        <taxon>Fungi incertae sedis</taxon>
        <taxon>Mucoromycota</taxon>
        <taxon>Glomeromycotina</taxon>
        <taxon>Glomeromycetes</taxon>
        <taxon>Diversisporales</taxon>
        <taxon>Gigasporaceae</taxon>
        <taxon>Scutellospora</taxon>
    </lineage>
</organism>
<comment type="caution">
    <text evidence="1">The sequence shown here is derived from an EMBL/GenBank/DDBJ whole genome shotgun (WGS) entry which is preliminary data.</text>
</comment>
<name>A0ACA9JV17_9GLOM</name>
<dbReference type="EMBL" id="CAJVPM010000008">
    <property type="protein sequence ID" value="CAG8434156.1"/>
    <property type="molecule type" value="Genomic_DNA"/>
</dbReference>
<proteinExistence type="predicted"/>
<keyword evidence="2" id="KW-1185">Reference proteome</keyword>
<evidence type="ECO:0000313" key="2">
    <source>
        <dbReference type="Proteomes" id="UP000789860"/>
    </source>
</evidence>